<dbReference type="Pfam" id="PF00583">
    <property type="entry name" value="Acetyltransf_1"/>
    <property type="match status" value="1"/>
</dbReference>
<proteinExistence type="predicted"/>
<keyword evidence="2" id="KW-0012">Acyltransferase</keyword>
<dbReference type="EMBL" id="NMQT01000055">
    <property type="protein sequence ID" value="OXM55892.1"/>
    <property type="molecule type" value="Genomic_DNA"/>
</dbReference>
<evidence type="ECO:0000256" key="2">
    <source>
        <dbReference type="ARBA" id="ARBA00023315"/>
    </source>
</evidence>
<dbReference type="GO" id="GO:0016747">
    <property type="term" value="F:acyltransferase activity, transferring groups other than amino-acyl groups"/>
    <property type="evidence" value="ECO:0007669"/>
    <property type="project" value="InterPro"/>
</dbReference>
<keyword evidence="5" id="KW-1185">Reference proteome</keyword>
<dbReference type="PANTHER" id="PTHR43072:SF23">
    <property type="entry name" value="UPF0039 PROTEIN C11D3.02C"/>
    <property type="match status" value="1"/>
</dbReference>
<dbReference type="PANTHER" id="PTHR43072">
    <property type="entry name" value="N-ACETYLTRANSFERASE"/>
    <property type="match status" value="1"/>
</dbReference>
<accession>A0A229SAC5</accession>
<dbReference type="InterPro" id="IPR016181">
    <property type="entry name" value="Acyl_CoA_acyltransferase"/>
</dbReference>
<gene>
    <name evidence="4" type="ORF">CFP71_15495</name>
</gene>
<evidence type="ECO:0000256" key="1">
    <source>
        <dbReference type="ARBA" id="ARBA00022679"/>
    </source>
</evidence>
<keyword evidence="1 4" id="KW-0808">Transferase</keyword>
<dbReference type="PROSITE" id="PS51186">
    <property type="entry name" value="GNAT"/>
    <property type="match status" value="1"/>
</dbReference>
<evidence type="ECO:0000313" key="4">
    <source>
        <dbReference type="EMBL" id="OXM55892.1"/>
    </source>
</evidence>
<dbReference type="SUPFAM" id="SSF55729">
    <property type="entry name" value="Acyl-CoA N-acyltransferases (Nat)"/>
    <property type="match status" value="1"/>
</dbReference>
<comment type="caution">
    <text evidence="4">The sequence shown here is derived from an EMBL/GenBank/DDBJ whole genome shotgun (WGS) entry which is preliminary data.</text>
</comment>
<dbReference type="Proteomes" id="UP000215223">
    <property type="component" value="Unassembled WGS sequence"/>
</dbReference>
<feature type="domain" description="N-acetyltransferase" evidence="3">
    <location>
        <begin position="8"/>
        <end position="165"/>
    </location>
</feature>
<dbReference type="AlphaFoldDB" id="A0A229SAC5"/>
<organism evidence="4 5">
    <name type="scientific">Amycolatopsis thailandensis</name>
    <dbReference type="NCBI Taxonomy" id="589330"/>
    <lineage>
        <taxon>Bacteria</taxon>
        <taxon>Bacillati</taxon>
        <taxon>Actinomycetota</taxon>
        <taxon>Actinomycetes</taxon>
        <taxon>Pseudonocardiales</taxon>
        <taxon>Pseudonocardiaceae</taxon>
        <taxon>Amycolatopsis</taxon>
    </lineage>
</organism>
<dbReference type="InterPro" id="IPR000182">
    <property type="entry name" value="GNAT_dom"/>
</dbReference>
<protein>
    <submittedName>
        <fullName evidence="4">N-acetyltransferase</fullName>
    </submittedName>
</protein>
<evidence type="ECO:0000313" key="5">
    <source>
        <dbReference type="Proteomes" id="UP000215223"/>
    </source>
</evidence>
<name>A0A229SAC5_9PSEU</name>
<dbReference type="CDD" id="cd04301">
    <property type="entry name" value="NAT_SF"/>
    <property type="match status" value="1"/>
</dbReference>
<dbReference type="OrthoDB" id="9805171at2"/>
<evidence type="ECO:0000259" key="3">
    <source>
        <dbReference type="PROSITE" id="PS51186"/>
    </source>
</evidence>
<dbReference type="Gene3D" id="3.40.630.30">
    <property type="match status" value="1"/>
</dbReference>
<reference evidence="4 5" key="1">
    <citation type="submission" date="2017-07" db="EMBL/GenBank/DDBJ databases">
        <title>Amycolatopsis thailandensis Genome sequencing and assembly.</title>
        <authorList>
            <person name="Kaur N."/>
            <person name="Mayilraj S."/>
        </authorList>
    </citation>
    <scope>NUCLEOTIDE SEQUENCE [LARGE SCALE GENOMIC DNA]</scope>
    <source>
        <strain evidence="4 5">JCM 16380</strain>
    </source>
</reference>
<sequence>MKPAPVPVRIAPMEAGHAEQVLAIYQTGLDSGDAAFETAAPDWTTWDATHLQAHRLVALDAAGKVLGWVGVSAVSDRCVDAGVVEHGVYVHPGAQGRGVGRALLTALITSTENAGIWTLQSGLFPENTASRALHRGAGFREIGIRERVGRHHDRWRDVVMIERRSAIAGTDKAAT</sequence>